<proteinExistence type="inferred from homology"/>
<evidence type="ECO:0000256" key="7">
    <source>
        <dbReference type="HAMAP-Rule" id="MF_00017"/>
    </source>
</evidence>
<keyword evidence="4 7" id="KW-0862">Zinc</keyword>
<keyword evidence="1 7" id="KW-0479">Metal-binding</keyword>
<dbReference type="RefSeq" id="WP_087462290.1">
    <property type="nucleotide sequence ID" value="NZ_CP021425.1"/>
</dbReference>
<dbReference type="AlphaFoldDB" id="A0A1Y0IAW3"/>
<dbReference type="PANTHER" id="PTHR30446:SF0">
    <property type="entry name" value="RECOMBINATION PROTEIN RECR"/>
    <property type="match status" value="1"/>
</dbReference>
<feature type="domain" description="Toprim" evidence="8">
    <location>
        <begin position="80"/>
        <end position="175"/>
    </location>
</feature>
<keyword evidence="3 7" id="KW-0863">Zinc-finger</keyword>
<dbReference type="SUPFAM" id="SSF111304">
    <property type="entry name" value="Recombination protein RecR"/>
    <property type="match status" value="1"/>
</dbReference>
<dbReference type="Pfam" id="PF02132">
    <property type="entry name" value="RecR_ZnF"/>
    <property type="match status" value="1"/>
</dbReference>
<dbReference type="SMART" id="SM00493">
    <property type="entry name" value="TOPRIM"/>
    <property type="match status" value="1"/>
</dbReference>
<dbReference type="GO" id="GO:0006281">
    <property type="term" value="P:DNA repair"/>
    <property type="evidence" value="ECO:0007669"/>
    <property type="project" value="UniProtKB-UniRule"/>
</dbReference>
<evidence type="ECO:0000256" key="4">
    <source>
        <dbReference type="ARBA" id="ARBA00022833"/>
    </source>
</evidence>
<accession>A0A1Y0IAW3</accession>
<evidence type="ECO:0000313" key="9">
    <source>
        <dbReference type="EMBL" id="ARU57390.1"/>
    </source>
</evidence>
<dbReference type="HAMAP" id="MF_00017">
    <property type="entry name" value="RecR"/>
    <property type="match status" value="1"/>
</dbReference>
<dbReference type="GO" id="GO:0008270">
    <property type="term" value="F:zinc ion binding"/>
    <property type="evidence" value="ECO:0007669"/>
    <property type="project" value="UniProtKB-KW"/>
</dbReference>
<keyword evidence="10" id="KW-1185">Reference proteome</keyword>
<organism evidence="9 10">
    <name type="scientific">Oleiphilus messinensis</name>
    <dbReference type="NCBI Taxonomy" id="141451"/>
    <lineage>
        <taxon>Bacteria</taxon>
        <taxon>Pseudomonadati</taxon>
        <taxon>Pseudomonadota</taxon>
        <taxon>Gammaproteobacteria</taxon>
        <taxon>Oceanospirillales</taxon>
        <taxon>Oleiphilaceae</taxon>
        <taxon>Oleiphilus</taxon>
    </lineage>
</organism>
<evidence type="ECO:0000256" key="2">
    <source>
        <dbReference type="ARBA" id="ARBA00022763"/>
    </source>
</evidence>
<dbReference type="Gene3D" id="1.10.8.420">
    <property type="entry name" value="RecR Domain 1"/>
    <property type="match status" value="1"/>
</dbReference>
<dbReference type="Pfam" id="PF21176">
    <property type="entry name" value="RecR_HhH"/>
    <property type="match status" value="1"/>
</dbReference>
<keyword evidence="5 7" id="KW-0233">DNA recombination</keyword>
<dbReference type="InterPro" id="IPR006171">
    <property type="entry name" value="TOPRIM_dom"/>
</dbReference>
<dbReference type="Pfam" id="PF13662">
    <property type="entry name" value="Toprim_4"/>
    <property type="match status" value="1"/>
</dbReference>
<dbReference type="CDD" id="cd01025">
    <property type="entry name" value="TOPRIM_recR"/>
    <property type="match status" value="1"/>
</dbReference>
<dbReference type="NCBIfam" id="TIGR00615">
    <property type="entry name" value="recR"/>
    <property type="match status" value="1"/>
</dbReference>
<evidence type="ECO:0000259" key="8">
    <source>
        <dbReference type="PROSITE" id="PS50880"/>
    </source>
</evidence>
<sequence length="199" mass="21640">MSMSPLIDELVAAFRCLPGVGQKSALRMALYLLERDREGGTKLSGALSRAMVDVKRCQQCQTFTEAELCGICASDRRDPKTVCVVETPSDLQAIEQMGLYEGTYFVLMGHLSPLEGIGPEEIGIDRFCKLIDKNECTEVILATNPTVEGEATAHFIADMVKSRNVLLTRLAHGIPVGGELGYSDGSTISHAFQGRRPFA</sequence>
<name>A0A1Y0IAW3_9GAMM</name>
<dbReference type="EMBL" id="CP021425">
    <property type="protein sequence ID" value="ARU57390.1"/>
    <property type="molecule type" value="Genomic_DNA"/>
</dbReference>
<evidence type="ECO:0000313" key="10">
    <source>
        <dbReference type="Proteomes" id="UP000196027"/>
    </source>
</evidence>
<dbReference type="InterPro" id="IPR000093">
    <property type="entry name" value="DNA_Rcmb_RecR"/>
</dbReference>
<dbReference type="InterPro" id="IPR034137">
    <property type="entry name" value="TOPRIM_RecR"/>
</dbReference>
<dbReference type="Pfam" id="PF21175">
    <property type="entry name" value="RecR_C"/>
    <property type="match status" value="1"/>
</dbReference>
<dbReference type="KEGG" id="ome:OLMES_3350"/>
<protein>
    <recommendedName>
        <fullName evidence="7">Recombination protein RecR</fullName>
    </recommendedName>
</protein>
<dbReference type="GO" id="GO:0003677">
    <property type="term" value="F:DNA binding"/>
    <property type="evidence" value="ECO:0007669"/>
    <property type="project" value="UniProtKB-UniRule"/>
</dbReference>
<reference evidence="9 10" key="1">
    <citation type="submission" date="2017-05" db="EMBL/GenBank/DDBJ databases">
        <title>Genomic insights into alkan degradation activity of Oleiphilus messinensis.</title>
        <authorList>
            <person name="Kozyavkin S.A."/>
            <person name="Slesarev A.I."/>
            <person name="Golyshin P.N."/>
            <person name="Korzhenkov A."/>
            <person name="Golyshina O.N."/>
            <person name="Toshchakov S.V."/>
        </authorList>
    </citation>
    <scope>NUCLEOTIDE SEQUENCE [LARGE SCALE GENOMIC DNA]</scope>
    <source>
        <strain evidence="9 10">ME102</strain>
    </source>
</reference>
<dbReference type="Gene3D" id="6.10.250.240">
    <property type="match status" value="1"/>
</dbReference>
<dbReference type="OrthoDB" id="9802672at2"/>
<evidence type="ECO:0000256" key="1">
    <source>
        <dbReference type="ARBA" id="ARBA00022723"/>
    </source>
</evidence>
<dbReference type="InterPro" id="IPR015967">
    <property type="entry name" value="Rcmb_RecR_Znf"/>
</dbReference>
<evidence type="ECO:0000256" key="5">
    <source>
        <dbReference type="ARBA" id="ARBA00023172"/>
    </source>
</evidence>
<keyword evidence="2 7" id="KW-0227">DNA damage</keyword>
<feature type="zinc finger region" description="C4-type" evidence="7">
    <location>
        <begin position="57"/>
        <end position="72"/>
    </location>
</feature>
<dbReference type="Gene3D" id="3.40.1360.10">
    <property type="match status" value="1"/>
</dbReference>
<evidence type="ECO:0000256" key="6">
    <source>
        <dbReference type="ARBA" id="ARBA00023204"/>
    </source>
</evidence>
<dbReference type="PROSITE" id="PS50880">
    <property type="entry name" value="TOPRIM"/>
    <property type="match status" value="1"/>
</dbReference>
<dbReference type="PROSITE" id="PS01300">
    <property type="entry name" value="RECR"/>
    <property type="match status" value="1"/>
</dbReference>
<gene>
    <name evidence="7" type="primary">recR</name>
    <name evidence="9" type="ORF">OLMES_3350</name>
</gene>
<dbReference type="InterPro" id="IPR023627">
    <property type="entry name" value="Rcmb_RecR"/>
</dbReference>
<dbReference type="Proteomes" id="UP000196027">
    <property type="component" value="Chromosome"/>
</dbReference>
<comment type="function">
    <text evidence="7">May play a role in DNA repair. It seems to be involved in an RecBC-independent recombinational process of DNA repair. It may act with RecF and RecO.</text>
</comment>
<dbReference type="GO" id="GO:0006310">
    <property type="term" value="P:DNA recombination"/>
    <property type="evidence" value="ECO:0007669"/>
    <property type="project" value="UniProtKB-UniRule"/>
</dbReference>
<dbReference type="PANTHER" id="PTHR30446">
    <property type="entry name" value="RECOMBINATION PROTEIN RECR"/>
    <property type="match status" value="1"/>
</dbReference>
<comment type="similarity">
    <text evidence="7">Belongs to the RecR family.</text>
</comment>
<keyword evidence="6 7" id="KW-0234">DNA repair</keyword>
<evidence type="ECO:0000256" key="3">
    <source>
        <dbReference type="ARBA" id="ARBA00022771"/>
    </source>
</evidence>